<sequence>MSSLLKTLTWLTAFGACALHCQQLSAQSKEAEPATRAANDAFVKSLPFSDRTDLAAAQQGRRHRFEFRRNTVSILAAIQRAGCEPLTVDA</sequence>
<name>A0A1M5J5B2_9BRAD</name>
<accession>A0A1M5J5B2</accession>
<reference evidence="1 2" key="1">
    <citation type="submission" date="2016-11" db="EMBL/GenBank/DDBJ databases">
        <authorList>
            <person name="Jaros S."/>
            <person name="Januszkiewicz K."/>
            <person name="Wedrychowicz H."/>
        </authorList>
    </citation>
    <scope>NUCLEOTIDE SEQUENCE [LARGE SCALE GENOMIC DNA]</scope>
    <source>
        <strain evidence="1 2">GAS138</strain>
    </source>
</reference>
<evidence type="ECO:0000313" key="1">
    <source>
        <dbReference type="EMBL" id="SHG35701.1"/>
    </source>
</evidence>
<evidence type="ECO:0000313" key="2">
    <source>
        <dbReference type="Proteomes" id="UP000189796"/>
    </source>
</evidence>
<gene>
    <name evidence="1" type="ORF">SAMN05443248_1266</name>
</gene>
<dbReference type="RefSeq" id="WP_079600476.1">
    <property type="nucleotide sequence ID" value="NZ_LT670817.1"/>
</dbReference>
<dbReference type="PROSITE" id="PS51257">
    <property type="entry name" value="PROKAR_LIPOPROTEIN"/>
    <property type="match status" value="1"/>
</dbReference>
<protein>
    <submittedName>
        <fullName evidence="1">Uncharacterized protein</fullName>
    </submittedName>
</protein>
<dbReference type="Proteomes" id="UP000189796">
    <property type="component" value="Chromosome I"/>
</dbReference>
<dbReference type="EMBL" id="LT670817">
    <property type="protein sequence ID" value="SHG35701.1"/>
    <property type="molecule type" value="Genomic_DNA"/>
</dbReference>
<dbReference type="AlphaFoldDB" id="A0A1M5J5B2"/>
<proteinExistence type="predicted"/>
<organism evidence="1 2">
    <name type="scientific">Bradyrhizobium erythrophlei</name>
    <dbReference type="NCBI Taxonomy" id="1437360"/>
    <lineage>
        <taxon>Bacteria</taxon>
        <taxon>Pseudomonadati</taxon>
        <taxon>Pseudomonadota</taxon>
        <taxon>Alphaproteobacteria</taxon>
        <taxon>Hyphomicrobiales</taxon>
        <taxon>Nitrobacteraceae</taxon>
        <taxon>Bradyrhizobium</taxon>
    </lineage>
</organism>